<organism evidence="2 3">
    <name type="scientific">Fusarium oxysporum (strain Fo5176)</name>
    <name type="common">Fusarium vascular wilt</name>
    <dbReference type="NCBI Taxonomy" id="660025"/>
    <lineage>
        <taxon>Eukaryota</taxon>
        <taxon>Fungi</taxon>
        <taxon>Dikarya</taxon>
        <taxon>Ascomycota</taxon>
        <taxon>Pezizomycotina</taxon>
        <taxon>Sordariomycetes</taxon>
        <taxon>Hypocreomycetidae</taxon>
        <taxon>Hypocreales</taxon>
        <taxon>Nectriaceae</taxon>
        <taxon>Fusarium</taxon>
        <taxon>Fusarium oxysporum species complex</taxon>
    </lineage>
</organism>
<dbReference type="EnsemblFungi" id="FOXG_13594T0">
    <property type="protein sequence ID" value="FOXG_13594P0"/>
    <property type="gene ID" value="FOXG_13594"/>
</dbReference>
<evidence type="ECO:0000256" key="1">
    <source>
        <dbReference type="SAM" id="MobiDB-lite"/>
    </source>
</evidence>
<feature type="region of interest" description="Disordered" evidence="1">
    <location>
        <begin position="1"/>
        <end position="35"/>
    </location>
</feature>
<evidence type="ECO:0000313" key="2">
    <source>
        <dbReference type="EnsemblFungi" id="FOXG_13594P0"/>
    </source>
</evidence>
<reference evidence="2" key="2">
    <citation type="submission" date="2025-08" db="UniProtKB">
        <authorList>
            <consortium name="EnsemblFungi"/>
        </authorList>
    </citation>
    <scope>IDENTIFICATION</scope>
    <source>
        <strain evidence="2">4287 / CBS 123668 / FGSC 9935 / NRRL 34936</strain>
    </source>
</reference>
<protein>
    <submittedName>
        <fullName evidence="2">Uncharacterized protein</fullName>
    </submittedName>
</protein>
<evidence type="ECO:0000313" key="3">
    <source>
        <dbReference type="Proteomes" id="UP000002489"/>
    </source>
</evidence>
<sequence>MFSAMAKSKSKTEASPDTDTAPTEPTPRPVSTCGSEHLLMTTRRQASEQYAKAAKAEKAYRTKKRAALARANYNETKTHFKEAFSHLWLALKGVFPVIKNSRYLLGERRDKRRQEAEKKKREKNLERKKKLEEQLAKEEAEAEADGKKGEDKSEE</sequence>
<proteinExistence type="predicted"/>
<feature type="region of interest" description="Disordered" evidence="1">
    <location>
        <begin position="110"/>
        <end position="155"/>
    </location>
</feature>
<name>A0A0D2YBB6_FUSOF</name>
<dbReference type="Proteomes" id="UP000002489">
    <property type="component" value="Unassembled WGS sequence"/>
</dbReference>
<accession>A0A0D2YBB6</accession>
<dbReference type="AlphaFoldDB" id="A0A0D2YBB6"/>
<reference evidence="3" key="1">
    <citation type="journal article" date="2012" name="Mol. Plant Microbe Interact.">
        <title>A highly conserved effector in Fusarium oxysporum is required for full virulence on Arabidopsis.</title>
        <authorList>
            <person name="Thatcher L.F."/>
            <person name="Gardiner D.M."/>
            <person name="Kazan K."/>
            <person name="Manners J."/>
        </authorList>
    </citation>
    <scope>NUCLEOTIDE SEQUENCE [LARGE SCALE GENOMIC DNA]</scope>
    <source>
        <strain evidence="3">Fo5176</strain>
    </source>
</reference>